<feature type="compositionally biased region" description="Basic and acidic residues" evidence="1">
    <location>
        <begin position="192"/>
        <end position="211"/>
    </location>
</feature>
<proteinExistence type="predicted"/>
<evidence type="ECO:0000313" key="2">
    <source>
        <dbReference type="EMBL" id="CAE0810787.1"/>
    </source>
</evidence>
<reference evidence="2" key="1">
    <citation type="submission" date="2021-01" db="EMBL/GenBank/DDBJ databases">
        <authorList>
            <person name="Corre E."/>
            <person name="Pelletier E."/>
            <person name="Niang G."/>
            <person name="Scheremetjew M."/>
            <person name="Finn R."/>
            <person name="Kale V."/>
            <person name="Holt S."/>
            <person name="Cochrane G."/>
            <person name="Meng A."/>
            <person name="Brown T."/>
            <person name="Cohen L."/>
        </authorList>
    </citation>
    <scope>NUCLEOTIDE SEQUENCE</scope>
    <source>
        <strain evidence="2">CCMP1594</strain>
    </source>
</reference>
<feature type="compositionally biased region" description="Basic and acidic residues" evidence="1">
    <location>
        <begin position="168"/>
        <end position="177"/>
    </location>
</feature>
<name>A0A7S4CZ11_9EUGL</name>
<gene>
    <name evidence="2" type="ORF">EGYM00163_LOCUS21932</name>
</gene>
<dbReference type="AlphaFoldDB" id="A0A7S4CZ11"/>
<evidence type="ECO:0000256" key="1">
    <source>
        <dbReference type="SAM" id="MobiDB-lite"/>
    </source>
</evidence>
<organism evidence="2">
    <name type="scientific">Eutreptiella gymnastica</name>
    <dbReference type="NCBI Taxonomy" id="73025"/>
    <lineage>
        <taxon>Eukaryota</taxon>
        <taxon>Discoba</taxon>
        <taxon>Euglenozoa</taxon>
        <taxon>Euglenida</taxon>
        <taxon>Spirocuta</taxon>
        <taxon>Euglenophyceae</taxon>
        <taxon>Eutreptiales</taxon>
        <taxon>Eutreptiaceae</taxon>
        <taxon>Eutreptiella</taxon>
    </lineage>
</organism>
<dbReference type="InterPro" id="IPR029147">
    <property type="entry name" value="CFAP77"/>
</dbReference>
<feature type="region of interest" description="Disordered" evidence="1">
    <location>
        <begin position="168"/>
        <end position="216"/>
    </location>
</feature>
<dbReference type="Pfam" id="PF14825">
    <property type="entry name" value="CFAP77"/>
    <property type="match status" value="1"/>
</dbReference>
<sequence>MPQQMGPDGSVIIGAKRSTTNPIINRNHYSLGKSLTSNPSYLDSERVYGTATRTDGESAASIMYNWHPTPEPRKEIDHGRNFLKLNKMAVSAKASGCHEVTEFRNRNDARIVTRPGDVLKLKNQVPVNFNPHRVYGAQTPEARCTMNDLMSYTYEAEWINEQIQKERQRTKKQEQRSALRSTSAASARKYLVRSDKQKSPDEAAKRDKRDGNVTTQELISLPAILQDISHYKR</sequence>
<protein>
    <submittedName>
        <fullName evidence="2">Uncharacterized protein</fullName>
    </submittedName>
</protein>
<dbReference type="PANTHER" id="PTHR28617">
    <property type="entry name" value="CILIA- AND FLAGELLA-ASSOCIATED PROTEIN 77"/>
    <property type="match status" value="1"/>
</dbReference>
<accession>A0A7S4CZ11</accession>
<dbReference type="EMBL" id="HBJA01062033">
    <property type="protein sequence ID" value="CAE0810787.1"/>
    <property type="molecule type" value="Transcribed_RNA"/>
</dbReference>
<feature type="compositionally biased region" description="Low complexity" evidence="1">
    <location>
        <begin position="178"/>
        <end position="188"/>
    </location>
</feature>
<dbReference type="PANTHER" id="PTHR28617:SF1">
    <property type="entry name" value="CILIA- AND FLAGELLA-ASSOCIATED PROTEIN 77"/>
    <property type="match status" value="1"/>
</dbReference>